<dbReference type="EMBL" id="RXIH01000010">
    <property type="protein sequence ID" value="RZN57214.1"/>
    <property type="molecule type" value="Genomic_DNA"/>
</dbReference>
<evidence type="ECO:0000256" key="8">
    <source>
        <dbReference type="ARBA" id="ARBA00023053"/>
    </source>
</evidence>
<dbReference type="GO" id="GO:0005886">
    <property type="term" value="C:plasma membrane"/>
    <property type="evidence" value="ECO:0007669"/>
    <property type="project" value="UniProtKB-SubCell"/>
</dbReference>
<keyword evidence="7 13" id="KW-1133">Transmembrane helix</keyword>
<evidence type="ECO:0000313" key="17">
    <source>
        <dbReference type="Proteomes" id="UP000317265"/>
    </source>
</evidence>
<evidence type="ECO:0000313" key="15">
    <source>
        <dbReference type="EMBL" id="TDA40442.1"/>
    </source>
</evidence>
<comment type="similarity">
    <text evidence="2 12">Belongs to the sodium:solute symporter (SSF) (TC 2.A.21) family.</text>
</comment>
<dbReference type="Gene3D" id="1.20.1730.10">
    <property type="entry name" value="Sodium/glucose cotransporter"/>
    <property type="match status" value="1"/>
</dbReference>
<dbReference type="CDD" id="cd10322">
    <property type="entry name" value="SLC5sbd"/>
    <property type="match status" value="1"/>
</dbReference>
<dbReference type="AlphaFoldDB" id="A0A520KGJ4"/>
<keyword evidence="6" id="KW-0769">Symport</keyword>
<feature type="transmembrane region" description="Helical" evidence="13">
    <location>
        <begin position="152"/>
        <end position="173"/>
    </location>
</feature>
<dbReference type="Proteomes" id="UP000317265">
    <property type="component" value="Unassembled WGS sequence"/>
</dbReference>
<dbReference type="PANTHER" id="PTHR48086:SF3">
    <property type="entry name" value="SODIUM_PROLINE SYMPORTER"/>
    <property type="match status" value="1"/>
</dbReference>
<gene>
    <name evidence="15" type="ORF">DSO09_00645</name>
    <name evidence="14" type="ORF">EF809_01355</name>
</gene>
<feature type="transmembrane region" description="Helical" evidence="13">
    <location>
        <begin position="348"/>
        <end position="366"/>
    </location>
</feature>
<evidence type="ECO:0000256" key="1">
    <source>
        <dbReference type="ARBA" id="ARBA00004651"/>
    </source>
</evidence>
<feature type="transmembrane region" description="Helical" evidence="13">
    <location>
        <begin position="79"/>
        <end position="97"/>
    </location>
</feature>
<dbReference type="GO" id="GO:0015293">
    <property type="term" value="F:symporter activity"/>
    <property type="evidence" value="ECO:0007669"/>
    <property type="project" value="UniProtKB-KW"/>
</dbReference>
<evidence type="ECO:0000313" key="16">
    <source>
        <dbReference type="Proteomes" id="UP000316080"/>
    </source>
</evidence>
<keyword evidence="8" id="KW-0915">Sodium</keyword>
<dbReference type="GO" id="GO:0006814">
    <property type="term" value="P:sodium ion transport"/>
    <property type="evidence" value="ECO:0007669"/>
    <property type="project" value="UniProtKB-KW"/>
</dbReference>
<sequence>MDILAIGATVVYFIAIGIISYFGAKRTKTLADFVAASGRLGFWTYVLLMIGSVTSGMTIIGVAGASFQGGWANLWERVIGPPFAISFCTILIGYKLWNLRKKFQMLTIQDYLAIRYEDPKIIRIIAGIISAATCFAYLIAQYTAIGIVSEAILGIPYSLASFIALIVVIGYVMTGGMFSTAWTSLLQSILMILVIFISAPIIISWMGGWIVLNELVSQVPILQQTIRGVPSTYLFAQFLDKPFGPADVPLVGWAYNLTLFGITVPLGLMVAPHIVNNVLCFKDSKYTKWSPLLMYVLCVPIILSTSIIGIAARVAWAQGKLNISSLVLEGGVTVAWNDMAFPTIAKVALPYGILMLLLPCVLAAVMSTTDRLLVTGASNISYDVIKNAIRPTISDKGIKWINRMVILIIGIFSWWLSLTPQPMLAWFIWAALALMLNCFFWPIIGGLYWKRMNKHAARWCMIIGFITTSLSFTIWGKNIIIPGVLAVYAVVPGFIASTLTAIILSFITKPQSEKVLKETYTGPFLRRK</sequence>
<evidence type="ECO:0000256" key="12">
    <source>
        <dbReference type="RuleBase" id="RU362091"/>
    </source>
</evidence>
<evidence type="ECO:0000256" key="10">
    <source>
        <dbReference type="ARBA" id="ARBA00023136"/>
    </source>
</evidence>
<comment type="caution">
    <text evidence="14">The sequence shown here is derived from an EMBL/GenBank/DDBJ whole genome shotgun (WGS) entry which is preliminary data.</text>
</comment>
<evidence type="ECO:0000256" key="3">
    <source>
        <dbReference type="ARBA" id="ARBA00022448"/>
    </source>
</evidence>
<evidence type="ECO:0000256" key="13">
    <source>
        <dbReference type="SAM" id="Phobius"/>
    </source>
</evidence>
<dbReference type="PANTHER" id="PTHR48086">
    <property type="entry name" value="SODIUM/PROLINE SYMPORTER-RELATED"/>
    <property type="match status" value="1"/>
</dbReference>
<feature type="transmembrane region" description="Helical" evidence="13">
    <location>
        <begin position="253"/>
        <end position="271"/>
    </location>
</feature>
<dbReference type="Proteomes" id="UP000316080">
    <property type="component" value="Unassembled WGS sequence"/>
</dbReference>
<feature type="transmembrane region" description="Helical" evidence="13">
    <location>
        <begin position="400"/>
        <end position="417"/>
    </location>
</feature>
<protein>
    <submittedName>
        <fullName evidence="14">Proline permease</fullName>
    </submittedName>
</protein>
<dbReference type="PROSITE" id="PS00456">
    <property type="entry name" value="NA_SOLUT_SYMP_1"/>
    <property type="match status" value="1"/>
</dbReference>
<keyword evidence="10 13" id="KW-0472">Membrane</keyword>
<dbReference type="InterPro" id="IPR001734">
    <property type="entry name" value="Na/solute_symporter"/>
</dbReference>
<feature type="transmembrane region" description="Helical" evidence="13">
    <location>
        <begin position="121"/>
        <end position="140"/>
    </location>
</feature>
<evidence type="ECO:0000256" key="4">
    <source>
        <dbReference type="ARBA" id="ARBA00022475"/>
    </source>
</evidence>
<feature type="transmembrane region" description="Helical" evidence="13">
    <location>
        <begin position="292"/>
        <end position="316"/>
    </location>
</feature>
<keyword evidence="5 13" id="KW-0812">Transmembrane</keyword>
<evidence type="ECO:0000256" key="2">
    <source>
        <dbReference type="ARBA" id="ARBA00006434"/>
    </source>
</evidence>
<reference evidence="15 17" key="1">
    <citation type="journal article" date="2019" name="Nat. Microbiol.">
        <title>Expanding anaerobic alkane metabolism in the domain of Archaea.</title>
        <authorList>
            <person name="Wang Y."/>
            <person name="Wegener G."/>
            <person name="Hou J."/>
            <person name="Wang F."/>
            <person name="Xiao X."/>
        </authorList>
    </citation>
    <scope>NUCLEOTIDE SEQUENCE [LARGE SCALE GENOMIC DNA]</scope>
    <source>
        <strain evidence="15">WYZ-LMO11</strain>
    </source>
</reference>
<feature type="transmembrane region" description="Helical" evidence="13">
    <location>
        <begin position="6"/>
        <end position="24"/>
    </location>
</feature>
<dbReference type="InterPro" id="IPR018212">
    <property type="entry name" value="Na/solute_symporter_CS"/>
</dbReference>
<feature type="transmembrane region" description="Helical" evidence="13">
    <location>
        <begin position="481"/>
        <end position="507"/>
    </location>
</feature>
<evidence type="ECO:0000256" key="11">
    <source>
        <dbReference type="ARBA" id="ARBA00023201"/>
    </source>
</evidence>
<reference evidence="14 16" key="2">
    <citation type="journal article" date="2019" name="Nat. Microbiol.">
        <title>Wide diversity of methane and short-chain alkane metabolisms in uncultured archaea.</title>
        <authorList>
            <person name="Borrel G."/>
            <person name="Adam P.S."/>
            <person name="McKay L.J."/>
            <person name="Chen L.X."/>
            <person name="Sierra-Garcia I.N."/>
            <person name="Sieber C.M."/>
            <person name="Letourneur Q."/>
            <person name="Ghozlane A."/>
            <person name="Andersen G.L."/>
            <person name="Li W.J."/>
            <person name="Hallam S.J."/>
            <person name="Muyzer G."/>
            <person name="de Oliveira V.M."/>
            <person name="Inskeep W.P."/>
            <person name="Banfield J.F."/>
            <person name="Gribaldo S."/>
        </authorList>
    </citation>
    <scope>NUCLEOTIDE SEQUENCE [LARGE SCALE GENOMIC DNA]</scope>
    <source>
        <strain evidence="14">Verst-YHS</strain>
    </source>
</reference>
<comment type="subcellular location">
    <subcellularLocation>
        <location evidence="1">Cell membrane</location>
        <topology evidence="1">Multi-pass membrane protein</topology>
    </subcellularLocation>
</comment>
<dbReference type="InterPro" id="IPR050277">
    <property type="entry name" value="Sodium:Solute_Symporter"/>
</dbReference>
<organism evidence="14 16">
    <name type="scientific">Thermoproteota archaeon</name>
    <dbReference type="NCBI Taxonomy" id="2056631"/>
    <lineage>
        <taxon>Archaea</taxon>
        <taxon>Thermoproteota</taxon>
    </lineage>
</organism>
<feature type="transmembrane region" description="Helical" evidence="13">
    <location>
        <begin position="423"/>
        <end position="444"/>
    </location>
</feature>
<dbReference type="PROSITE" id="PS50283">
    <property type="entry name" value="NA_SOLUT_SYMP_3"/>
    <property type="match status" value="1"/>
</dbReference>
<dbReference type="GO" id="GO:0046942">
    <property type="term" value="P:carboxylic acid transport"/>
    <property type="evidence" value="ECO:0007669"/>
    <property type="project" value="UniProtKB-ARBA"/>
</dbReference>
<evidence type="ECO:0000313" key="14">
    <source>
        <dbReference type="EMBL" id="RZN57214.1"/>
    </source>
</evidence>
<keyword evidence="3" id="KW-0813">Transport</keyword>
<accession>A0A520KGJ4</accession>
<keyword evidence="11" id="KW-0739">Sodium transport</keyword>
<feature type="transmembrane region" description="Helical" evidence="13">
    <location>
        <begin position="185"/>
        <end position="212"/>
    </location>
</feature>
<feature type="transmembrane region" description="Helical" evidence="13">
    <location>
        <begin position="456"/>
        <end position="475"/>
    </location>
</feature>
<evidence type="ECO:0000256" key="7">
    <source>
        <dbReference type="ARBA" id="ARBA00022989"/>
    </source>
</evidence>
<keyword evidence="4" id="KW-1003">Cell membrane</keyword>
<dbReference type="InterPro" id="IPR038377">
    <property type="entry name" value="Na/Glc_symporter_sf"/>
</dbReference>
<evidence type="ECO:0000256" key="6">
    <source>
        <dbReference type="ARBA" id="ARBA00022847"/>
    </source>
</evidence>
<proteinExistence type="inferred from homology"/>
<evidence type="ECO:0000256" key="5">
    <source>
        <dbReference type="ARBA" id="ARBA00022692"/>
    </source>
</evidence>
<dbReference type="EMBL" id="QNVI01000005">
    <property type="protein sequence ID" value="TDA40442.1"/>
    <property type="molecule type" value="Genomic_DNA"/>
</dbReference>
<evidence type="ECO:0000256" key="9">
    <source>
        <dbReference type="ARBA" id="ARBA00023065"/>
    </source>
</evidence>
<feature type="transmembrane region" description="Helical" evidence="13">
    <location>
        <begin position="45"/>
        <end position="67"/>
    </location>
</feature>
<dbReference type="Pfam" id="PF00474">
    <property type="entry name" value="SSF"/>
    <property type="match status" value="1"/>
</dbReference>
<name>A0A520KGJ4_9CREN</name>
<keyword evidence="9" id="KW-0406">Ion transport</keyword>